<dbReference type="PATRIC" id="fig|1195236.3.peg.749"/>
<name>S0FMV8_RUMCE</name>
<dbReference type="RefSeq" id="WP_004623705.1">
    <property type="nucleotide sequence ID" value="NZ_AORV01000017.1"/>
</dbReference>
<keyword evidence="1" id="KW-0472">Membrane</keyword>
<keyword evidence="1" id="KW-1133">Transmembrane helix</keyword>
<reference evidence="2 3" key="1">
    <citation type="journal article" date="2013" name="Genome Announc.">
        <title>Draft Genome Sequence of the Cellulolytic, Mesophilic, Anaerobic Bacterium Clostridium termitidis Strain CT1112 (DSM 5398).</title>
        <authorList>
            <person name="Lal S."/>
            <person name="Ramachandran U."/>
            <person name="Zhang X."/>
            <person name="Munir R."/>
            <person name="Sparling R."/>
            <person name="Levin D.B."/>
        </authorList>
    </citation>
    <scope>NUCLEOTIDE SEQUENCE [LARGE SCALE GENOMIC DNA]</scope>
    <source>
        <strain evidence="2 3">CT1112</strain>
    </source>
</reference>
<evidence type="ECO:0000313" key="3">
    <source>
        <dbReference type="Proteomes" id="UP000014155"/>
    </source>
</evidence>
<gene>
    <name evidence="2" type="ORF">CTER_0438</name>
</gene>
<proteinExistence type="predicted"/>
<dbReference type="Proteomes" id="UP000014155">
    <property type="component" value="Unassembled WGS sequence"/>
</dbReference>
<dbReference type="AlphaFoldDB" id="S0FMV8"/>
<organism evidence="2 3">
    <name type="scientific">Ruminiclostridium cellobioparum subsp. termitidis CT1112</name>
    <dbReference type="NCBI Taxonomy" id="1195236"/>
    <lineage>
        <taxon>Bacteria</taxon>
        <taxon>Bacillati</taxon>
        <taxon>Bacillota</taxon>
        <taxon>Clostridia</taxon>
        <taxon>Eubacteriales</taxon>
        <taxon>Oscillospiraceae</taxon>
        <taxon>Ruminiclostridium</taxon>
    </lineage>
</organism>
<feature type="transmembrane region" description="Helical" evidence="1">
    <location>
        <begin position="90"/>
        <end position="110"/>
    </location>
</feature>
<accession>S0FMV8</accession>
<evidence type="ECO:0000256" key="1">
    <source>
        <dbReference type="SAM" id="Phobius"/>
    </source>
</evidence>
<dbReference type="STRING" id="1195236.CTER_0438"/>
<feature type="transmembrane region" description="Helical" evidence="1">
    <location>
        <begin position="7"/>
        <end position="26"/>
    </location>
</feature>
<sequence>MIKGLMIFADLLGALLIASGVLYKAVRPSVYIEREKEGKTPLLFLLERVTKHKIISAPLNFISKNKKMLVNRYLTKILELSEAGISLSQFYFLKFLCLLFFTGLFLAILYSNTAYQAKIIVETSGPDQILFGSSETVDHTKYQLYKQILENIDSRKLSGSIYSEKYNMVEEVMAEQLNTSDRHLLDEKTKWFLDTWQKVKLIETFHLKHLIVMIPSSFIPDIFFIIGWLIKGSVYKREIIKLEYVFELLSKVEGIKTLDIINQLERSSKIYSKFFREFSHLFKYDKVKAFNFLKNRNIKSLTKIANILEIYSRTDKEIALQILEREIIERDEAIIMTADETVDFIDLAAFLSIVPLVYELARLMLDPMLDIVYKAFDYI</sequence>
<evidence type="ECO:0000313" key="2">
    <source>
        <dbReference type="EMBL" id="EMS73565.1"/>
    </source>
</evidence>
<dbReference type="EMBL" id="AORV01000017">
    <property type="protein sequence ID" value="EMS73565.1"/>
    <property type="molecule type" value="Genomic_DNA"/>
</dbReference>
<comment type="caution">
    <text evidence="2">The sequence shown here is derived from an EMBL/GenBank/DDBJ whole genome shotgun (WGS) entry which is preliminary data.</text>
</comment>
<keyword evidence="3" id="KW-1185">Reference proteome</keyword>
<dbReference type="eggNOG" id="ENOG5033R4C">
    <property type="taxonomic scope" value="Bacteria"/>
</dbReference>
<feature type="transmembrane region" description="Helical" evidence="1">
    <location>
        <begin position="210"/>
        <end position="230"/>
    </location>
</feature>
<keyword evidence="1" id="KW-0812">Transmembrane</keyword>
<protein>
    <submittedName>
        <fullName evidence="2">Uncharacterized protein</fullName>
    </submittedName>
</protein>